<keyword evidence="4" id="KW-1185">Reference proteome</keyword>
<organism evidence="3 4">
    <name type="scientific">Halioxenophilus aromaticivorans</name>
    <dbReference type="NCBI Taxonomy" id="1306992"/>
    <lineage>
        <taxon>Bacteria</taxon>
        <taxon>Pseudomonadati</taxon>
        <taxon>Pseudomonadota</taxon>
        <taxon>Gammaproteobacteria</taxon>
        <taxon>Alteromonadales</taxon>
        <taxon>Alteromonadaceae</taxon>
        <taxon>Halioxenophilus</taxon>
    </lineage>
</organism>
<evidence type="ECO:0000259" key="2">
    <source>
        <dbReference type="PROSITE" id="PS50006"/>
    </source>
</evidence>
<dbReference type="RefSeq" id="WP_345422178.1">
    <property type="nucleotide sequence ID" value="NZ_AP031496.1"/>
</dbReference>
<dbReference type="SMART" id="SM00240">
    <property type="entry name" value="FHA"/>
    <property type="match status" value="1"/>
</dbReference>
<dbReference type="InterPro" id="IPR000253">
    <property type="entry name" value="FHA_dom"/>
</dbReference>
<evidence type="ECO:0000313" key="4">
    <source>
        <dbReference type="Proteomes" id="UP001409585"/>
    </source>
</evidence>
<feature type="domain" description="FHA" evidence="2">
    <location>
        <begin position="28"/>
        <end position="78"/>
    </location>
</feature>
<reference evidence="4" key="1">
    <citation type="journal article" date="2019" name="Int. J. Syst. Evol. Microbiol.">
        <title>The Global Catalogue of Microorganisms (GCM) 10K type strain sequencing project: providing services to taxonomists for standard genome sequencing and annotation.</title>
        <authorList>
            <consortium name="The Broad Institute Genomics Platform"/>
            <consortium name="The Broad Institute Genome Sequencing Center for Infectious Disease"/>
            <person name="Wu L."/>
            <person name="Ma J."/>
        </authorList>
    </citation>
    <scope>NUCLEOTIDE SEQUENCE [LARGE SCALE GENOMIC DNA]</scope>
    <source>
        <strain evidence="4">JCM 19134</strain>
    </source>
</reference>
<evidence type="ECO:0000313" key="3">
    <source>
        <dbReference type="EMBL" id="GAA4944250.1"/>
    </source>
</evidence>
<dbReference type="PROSITE" id="PS50006">
    <property type="entry name" value="FHA_DOMAIN"/>
    <property type="match status" value="1"/>
</dbReference>
<dbReference type="Gene3D" id="2.60.200.20">
    <property type="match status" value="1"/>
</dbReference>
<name>A0AAV3U300_9ALTE</name>
<dbReference type="InterPro" id="IPR008984">
    <property type="entry name" value="SMAD_FHA_dom_sf"/>
</dbReference>
<proteinExistence type="predicted"/>
<dbReference type="Proteomes" id="UP001409585">
    <property type="component" value="Unassembled WGS sequence"/>
</dbReference>
<dbReference type="AlphaFoldDB" id="A0AAV3U300"/>
<dbReference type="Pfam" id="PF00498">
    <property type="entry name" value="FHA"/>
    <property type="match status" value="1"/>
</dbReference>
<dbReference type="EMBL" id="BAABLX010000023">
    <property type="protein sequence ID" value="GAA4944250.1"/>
    <property type="molecule type" value="Genomic_DNA"/>
</dbReference>
<accession>A0AAV3U300</accession>
<gene>
    <name evidence="3" type="ORF">GCM10025791_23920</name>
</gene>
<sequence>MSLVIEVVSSPRGISVDAQLTVGADESAIIGRGVDASLCLPCPDRAVSRKHAEILGVGDVYYLVDHSANGVYVNNASTPIGAGNRHRLASGDTLALGAFTLKVSELSGCLAEGQLQDSPLGLQDDGQAANDLVEAVAPASALATEPVGPEPPAVLNFAHPLLPEVEELAFELDPMALSGSDHAKVKNDFGDLEDNFSPPSFSIPEDWDTDCSHTPAEPLTTAEEASTGASVVPFASKSTRLLEALLEGLGQADCSVDDLTVETMRKLGRCFDAAINAQLSTRDEVQSAKSKLSFDKISRERQKESDPLGGLKSASDFWSAILDTTSGTSQQLDEKLVKSAEYILEDMADIANSHQLMLDKLHKSLCPDAISQALVQSHNKESAHSDLAPSKLNDGFSGAARKWAFFQRNWQRIFAHANVAIKKDNETRFLLSHARRMGARDEAK</sequence>
<dbReference type="CDD" id="cd00060">
    <property type="entry name" value="FHA"/>
    <property type="match status" value="1"/>
</dbReference>
<evidence type="ECO:0000256" key="1">
    <source>
        <dbReference type="SAM" id="MobiDB-lite"/>
    </source>
</evidence>
<dbReference type="SUPFAM" id="SSF49879">
    <property type="entry name" value="SMAD/FHA domain"/>
    <property type="match status" value="1"/>
</dbReference>
<feature type="region of interest" description="Disordered" evidence="1">
    <location>
        <begin position="208"/>
        <end position="227"/>
    </location>
</feature>
<protein>
    <recommendedName>
        <fullName evidence="2">FHA domain-containing protein</fullName>
    </recommendedName>
</protein>
<comment type="caution">
    <text evidence="3">The sequence shown here is derived from an EMBL/GenBank/DDBJ whole genome shotgun (WGS) entry which is preliminary data.</text>
</comment>